<name>A0AB35HXH3_MICTH</name>
<reference evidence="1" key="1">
    <citation type="submission" date="2022-11" db="EMBL/GenBank/DDBJ databases">
        <title>Chitin-degrading and fungicidal potential of chitinolytic bacterial strains from marine environment of the Pacific Ocean regions.</title>
        <authorList>
            <person name="Pentekhina I."/>
            <person name="Nedashkovskaya O."/>
            <person name="Seitkalieva A."/>
            <person name="Podvolotskaya A."/>
            <person name="Tekutyeva L."/>
            <person name="Balabanova L."/>
        </authorList>
    </citation>
    <scope>NUCLEOTIDE SEQUENCE</scope>
    <source>
        <strain evidence="1">KMM 6838</strain>
    </source>
</reference>
<sequence length="267" mass="29430">MSHKWEFSVSAGSYYPSLTQSFRGNDISLAYEDDHLGMQFYGYSSHIDCLSDPSQVAKRLYSLQILLNGALRISSGGVNMMPITFGAFALCDGGCRGSVYADSIEECPFDLSPSIDEGLPSWNDPKSSLPSLLLNRSKHDEKLRGLLFLVGMISTNSANERVLTWSTLYKILDSVKHYSSEFSLPYDSFADKDRINEFTAACNNMSILGINARHGASGNKPPKRVITDLAEAIELIVSLSESFVREYLARVPFNKSKHPDTASCVGV</sequence>
<proteinExistence type="predicted"/>
<evidence type="ECO:0000313" key="1">
    <source>
        <dbReference type="EMBL" id="MCX2802000.1"/>
    </source>
</evidence>
<organism evidence="1 2">
    <name type="scientific">Microbulbifer thermotolerans</name>
    <dbReference type="NCBI Taxonomy" id="252514"/>
    <lineage>
        <taxon>Bacteria</taxon>
        <taxon>Pseudomonadati</taxon>
        <taxon>Pseudomonadota</taxon>
        <taxon>Gammaproteobacteria</taxon>
        <taxon>Cellvibrionales</taxon>
        <taxon>Microbulbiferaceae</taxon>
        <taxon>Microbulbifer</taxon>
    </lineage>
</organism>
<dbReference type="Proteomes" id="UP001209730">
    <property type="component" value="Unassembled WGS sequence"/>
</dbReference>
<evidence type="ECO:0008006" key="3">
    <source>
        <dbReference type="Google" id="ProtNLM"/>
    </source>
</evidence>
<dbReference type="EMBL" id="JAPHQB010000013">
    <property type="protein sequence ID" value="MCX2802000.1"/>
    <property type="molecule type" value="Genomic_DNA"/>
</dbReference>
<dbReference type="RefSeq" id="WP_266066099.1">
    <property type="nucleotide sequence ID" value="NZ_JAPHQB010000013.1"/>
</dbReference>
<evidence type="ECO:0000313" key="2">
    <source>
        <dbReference type="Proteomes" id="UP001209730"/>
    </source>
</evidence>
<gene>
    <name evidence="1" type="ORF">OQJ68_09395</name>
</gene>
<dbReference type="AlphaFoldDB" id="A0AB35HXH3"/>
<accession>A0AB35HXH3</accession>
<comment type="caution">
    <text evidence="1">The sequence shown here is derived from an EMBL/GenBank/DDBJ whole genome shotgun (WGS) entry which is preliminary data.</text>
</comment>
<protein>
    <recommendedName>
        <fullName evidence="3">Abortive infection C-terminus</fullName>
    </recommendedName>
</protein>